<organism evidence="2 3">
    <name type="scientific">Streptomyces lydicus</name>
    <dbReference type="NCBI Taxonomy" id="47763"/>
    <lineage>
        <taxon>Bacteria</taxon>
        <taxon>Bacillati</taxon>
        <taxon>Actinomycetota</taxon>
        <taxon>Actinomycetes</taxon>
        <taxon>Kitasatosporales</taxon>
        <taxon>Streptomycetaceae</taxon>
        <taxon>Streptomyces</taxon>
    </lineage>
</organism>
<protein>
    <recommendedName>
        <fullName evidence="1">DUF1023 domain-containing protein</fullName>
    </recommendedName>
</protein>
<dbReference type="Proteomes" id="UP000094094">
    <property type="component" value="Chromosome"/>
</dbReference>
<dbReference type="InterPro" id="IPR010427">
    <property type="entry name" value="DUF1023"/>
</dbReference>
<proteinExistence type="predicted"/>
<reference evidence="2 3" key="1">
    <citation type="submission" date="2016-09" db="EMBL/GenBank/DDBJ databases">
        <title>Complete genome sequencing of Streptomyces lydicus 103 and metabolic pathways analysis of antibiotic biosynthesis.</title>
        <authorList>
            <person name="Jia N."/>
            <person name="Ding M.-Z."/>
            <person name="Gao F."/>
            <person name="Yuan Y.-J."/>
        </authorList>
    </citation>
    <scope>NUCLEOTIDE SEQUENCE [LARGE SCALE GENOMIC DNA]</scope>
    <source>
        <strain evidence="2 3">103</strain>
    </source>
</reference>
<name>A0A1D7VDX2_9ACTN</name>
<dbReference type="EMBL" id="CP017157">
    <property type="protein sequence ID" value="AOP44944.1"/>
    <property type="molecule type" value="Genomic_DNA"/>
</dbReference>
<dbReference type="InterPro" id="IPR029058">
    <property type="entry name" value="AB_hydrolase_fold"/>
</dbReference>
<dbReference type="AlphaFoldDB" id="A0A1D7VDX2"/>
<evidence type="ECO:0000313" key="3">
    <source>
        <dbReference type="Proteomes" id="UP000094094"/>
    </source>
</evidence>
<dbReference type="Pfam" id="PF06259">
    <property type="entry name" value="Abhydrolase_8"/>
    <property type="match status" value="1"/>
</dbReference>
<sequence>MTLTVRDLQNLRFSALEGAKDEWAQIARRLGGYCDRVDAHMLRPLSHEWSGEASDKARKRMTRLSDNFQFSSQECALVETTLDGAITELRAQQKLLHQVLDEATRKGYRVAPTGEVMYADEGDIPTGDPDAGVPAKEQERLGLENDIFDALRGAEEIDARYRLALTKLRVGRGLSVNGLESDRDAAAISKIAGVAVGLDSAPAKGTDPKKVRDWWKGLSKEEQEEQLALNPSLIGNLDGIPARTRDKANRVNLDRLIDMYPPGTPMSPTVARQREGFEAIKNRLEGDSGKEPEPLLLGIGPEGQGRAILSYGDPDTADNVAAYVPGLNTQLRDVGAEDGDRALNVWDSAQDAGDGRKTTASIVWLGYDAPQAGTDRLSDSDLSVADRERGQKGGAAFGQFLDGVQATHQGERPHVTAIGHSYGSFTVGQAAQREGGIPADDIILVGSPGTGAQRAEQLGVGADHVWAGAAESDLVTHAPSNFETLPGGAIAHLSDPHELHFGQDPASEEFGGRRFGVADGDSPASHSNYFDRDKGGDSLTNMGAIVAGRPEKVTFQGRR</sequence>
<dbReference type="KEGG" id="slc:SL103_00565"/>
<dbReference type="RefSeq" id="WP_069566828.1">
    <property type="nucleotide sequence ID" value="NZ_CP017157.1"/>
</dbReference>
<dbReference type="OrthoDB" id="5969911at2"/>
<evidence type="ECO:0000259" key="1">
    <source>
        <dbReference type="Pfam" id="PF06259"/>
    </source>
</evidence>
<dbReference type="SUPFAM" id="SSF53474">
    <property type="entry name" value="alpha/beta-Hydrolases"/>
    <property type="match status" value="1"/>
</dbReference>
<feature type="domain" description="DUF1023" evidence="1">
    <location>
        <begin position="301"/>
        <end position="479"/>
    </location>
</feature>
<evidence type="ECO:0000313" key="2">
    <source>
        <dbReference type="EMBL" id="AOP44944.1"/>
    </source>
</evidence>
<keyword evidence="3" id="KW-1185">Reference proteome</keyword>
<accession>A0A1D7VDX2</accession>
<gene>
    <name evidence="2" type="ORF">SL103_00565</name>
</gene>